<dbReference type="Proteomes" id="UP000003781">
    <property type="component" value="Unassembled WGS sequence"/>
</dbReference>
<keyword evidence="1" id="KW-0233">DNA recombination</keyword>
<dbReference type="InterPro" id="IPR011010">
    <property type="entry name" value="DNA_brk_join_enz"/>
</dbReference>
<comment type="caution">
    <text evidence="3">The sequence shown here is derived from an EMBL/GenBank/DDBJ whole genome shotgun (WGS) entry which is preliminary data.</text>
</comment>
<evidence type="ECO:0000313" key="4">
    <source>
        <dbReference type="Proteomes" id="UP000003781"/>
    </source>
</evidence>
<proteinExistence type="predicted"/>
<dbReference type="InterPro" id="IPR002104">
    <property type="entry name" value="Integrase_catalytic"/>
</dbReference>
<evidence type="ECO:0000256" key="1">
    <source>
        <dbReference type="ARBA" id="ARBA00023172"/>
    </source>
</evidence>
<dbReference type="GO" id="GO:0015074">
    <property type="term" value="P:DNA integration"/>
    <property type="evidence" value="ECO:0007669"/>
    <property type="project" value="InterPro"/>
</dbReference>
<feature type="domain" description="Tyr recombinase" evidence="2">
    <location>
        <begin position="1"/>
        <end position="108"/>
    </location>
</feature>
<dbReference type="RefSeq" id="WP_008277839.1">
    <property type="nucleotide sequence ID" value="NZ_AAXW01000055.1"/>
</dbReference>
<sequence length="108" mass="12400">MVRDCVYFPKKIRKGKKWAISVPITDKLKWYLERYEAPESGYLFPSPRNPQKPISYEAVYKYMKDAAAKAGLGHHKIATHSGRRSLITHLHENGVSLKTIQGITGHRH</sequence>
<evidence type="ECO:0000313" key="3">
    <source>
        <dbReference type="EMBL" id="EAZ89088.1"/>
    </source>
</evidence>
<reference evidence="3 4" key="1">
    <citation type="submission" date="2007-03" db="EMBL/GenBank/DDBJ databases">
        <authorList>
            <person name="Stal L."/>
            <person name="Ferriera S."/>
            <person name="Johnson J."/>
            <person name="Kravitz S."/>
            <person name="Beeson K."/>
            <person name="Sutton G."/>
            <person name="Rogers Y.-H."/>
            <person name="Friedman R."/>
            <person name="Frazier M."/>
            <person name="Venter J.C."/>
        </authorList>
    </citation>
    <scope>NUCLEOTIDE SEQUENCE [LARGE SCALE GENOMIC DNA]</scope>
    <source>
        <strain evidence="3 4">CCY0110</strain>
    </source>
</reference>
<accession>A3IWT3</accession>
<dbReference type="SUPFAM" id="SSF56349">
    <property type="entry name" value="DNA breaking-rejoining enzymes"/>
    <property type="match status" value="1"/>
</dbReference>
<dbReference type="Pfam" id="PF00589">
    <property type="entry name" value="Phage_integrase"/>
    <property type="match status" value="1"/>
</dbReference>
<keyword evidence="4" id="KW-1185">Reference proteome</keyword>
<protein>
    <submittedName>
        <fullName evidence="3">Tyrosine recombinase XerD</fullName>
    </submittedName>
</protein>
<dbReference type="AlphaFoldDB" id="A3IWT3"/>
<gene>
    <name evidence="3" type="ORF">CY0110_08756</name>
</gene>
<evidence type="ECO:0000259" key="2">
    <source>
        <dbReference type="PROSITE" id="PS51898"/>
    </source>
</evidence>
<dbReference type="GO" id="GO:0006310">
    <property type="term" value="P:DNA recombination"/>
    <property type="evidence" value="ECO:0007669"/>
    <property type="project" value="UniProtKB-KW"/>
</dbReference>
<dbReference type="GO" id="GO:0003677">
    <property type="term" value="F:DNA binding"/>
    <property type="evidence" value="ECO:0007669"/>
    <property type="project" value="InterPro"/>
</dbReference>
<name>A3IWT3_9CHRO</name>
<dbReference type="EMBL" id="AAXW01000055">
    <property type="protein sequence ID" value="EAZ89088.1"/>
    <property type="molecule type" value="Genomic_DNA"/>
</dbReference>
<dbReference type="eggNOG" id="COG0582">
    <property type="taxonomic scope" value="Bacteria"/>
</dbReference>
<dbReference type="PROSITE" id="PS51898">
    <property type="entry name" value="TYR_RECOMBINASE"/>
    <property type="match status" value="1"/>
</dbReference>
<dbReference type="InterPro" id="IPR013762">
    <property type="entry name" value="Integrase-like_cat_sf"/>
</dbReference>
<organism evidence="3 4">
    <name type="scientific">Crocosphaera chwakensis CCY0110</name>
    <dbReference type="NCBI Taxonomy" id="391612"/>
    <lineage>
        <taxon>Bacteria</taxon>
        <taxon>Bacillati</taxon>
        <taxon>Cyanobacteriota</taxon>
        <taxon>Cyanophyceae</taxon>
        <taxon>Oscillatoriophycideae</taxon>
        <taxon>Chroococcales</taxon>
        <taxon>Aphanothecaceae</taxon>
        <taxon>Crocosphaera</taxon>
        <taxon>Crocosphaera chwakensis</taxon>
    </lineage>
</organism>
<dbReference type="Gene3D" id="1.10.443.10">
    <property type="entry name" value="Intergrase catalytic core"/>
    <property type="match status" value="1"/>
</dbReference>